<keyword evidence="9" id="KW-1185">Reference proteome</keyword>
<evidence type="ECO:0000313" key="9">
    <source>
        <dbReference type="Proteomes" id="UP000565286"/>
    </source>
</evidence>
<protein>
    <submittedName>
        <fullName evidence="8">Prepilin peptidase CpaA</fullName>
        <ecNumber evidence="8">3.4.23.43</ecNumber>
    </submittedName>
</protein>
<evidence type="ECO:0000259" key="7">
    <source>
        <dbReference type="Pfam" id="PF01478"/>
    </source>
</evidence>
<keyword evidence="4 6" id="KW-1133">Transmembrane helix</keyword>
<dbReference type="EC" id="3.4.23.43" evidence="8"/>
<keyword evidence="2" id="KW-1003">Cell membrane</keyword>
<evidence type="ECO:0000256" key="4">
    <source>
        <dbReference type="ARBA" id="ARBA00022989"/>
    </source>
</evidence>
<organism evidence="8 9">
    <name type="scientific">Rhizobium skierniewicense</name>
    <dbReference type="NCBI Taxonomy" id="984260"/>
    <lineage>
        <taxon>Bacteria</taxon>
        <taxon>Pseudomonadati</taxon>
        <taxon>Pseudomonadota</taxon>
        <taxon>Alphaproteobacteria</taxon>
        <taxon>Hyphomicrobiales</taxon>
        <taxon>Rhizobiaceae</taxon>
        <taxon>Rhizobium/Agrobacterium group</taxon>
        <taxon>Rhizobium</taxon>
    </lineage>
</organism>
<reference evidence="8 9" key="1">
    <citation type="submission" date="2020-08" db="EMBL/GenBank/DDBJ databases">
        <title>Genomic Encyclopedia of Type Strains, Phase IV (KMG-IV): sequencing the most valuable type-strain genomes for metagenomic binning, comparative biology and taxonomic classification.</title>
        <authorList>
            <person name="Goeker M."/>
        </authorList>
    </citation>
    <scope>NUCLEOTIDE SEQUENCE [LARGE SCALE GENOMIC DNA]</scope>
    <source>
        <strain evidence="8 9">DSM 26438</strain>
    </source>
</reference>
<feature type="transmembrane region" description="Helical" evidence="6">
    <location>
        <begin position="97"/>
        <end position="118"/>
    </location>
</feature>
<feature type="transmembrane region" description="Helical" evidence="6">
    <location>
        <begin position="57"/>
        <end position="77"/>
    </location>
</feature>
<accession>A0A7W6G3M3</accession>
<dbReference type="Proteomes" id="UP000565286">
    <property type="component" value="Unassembled WGS sequence"/>
</dbReference>
<evidence type="ECO:0000256" key="5">
    <source>
        <dbReference type="ARBA" id="ARBA00023136"/>
    </source>
</evidence>
<feature type="transmembrane region" description="Helical" evidence="6">
    <location>
        <begin position="27"/>
        <end position="45"/>
    </location>
</feature>
<evidence type="ECO:0000313" key="8">
    <source>
        <dbReference type="EMBL" id="MBB3946671.1"/>
    </source>
</evidence>
<dbReference type="Pfam" id="PF01478">
    <property type="entry name" value="Peptidase_A24"/>
    <property type="match status" value="1"/>
</dbReference>
<dbReference type="InterPro" id="IPR052218">
    <property type="entry name" value="Preflagellin_Peptidase"/>
</dbReference>
<dbReference type="RefSeq" id="WP_183896669.1">
    <property type="nucleotide sequence ID" value="NZ_JACIDV010000007.1"/>
</dbReference>
<dbReference type="EMBL" id="JACIDV010000007">
    <property type="protein sequence ID" value="MBB3946671.1"/>
    <property type="molecule type" value="Genomic_DNA"/>
</dbReference>
<feature type="domain" description="Prepilin type IV endopeptidase peptidase" evidence="7">
    <location>
        <begin position="8"/>
        <end position="113"/>
    </location>
</feature>
<evidence type="ECO:0000256" key="6">
    <source>
        <dbReference type="SAM" id="Phobius"/>
    </source>
</evidence>
<dbReference type="AlphaFoldDB" id="A0A7W6G3M3"/>
<keyword evidence="8" id="KW-0378">Hydrolase</keyword>
<dbReference type="GO" id="GO:0005886">
    <property type="term" value="C:plasma membrane"/>
    <property type="evidence" value="ECO:0007669"/>
    <property type="project" value="UniProtKB-SubCell"/>
</dbReference>
<evidence type="ECO:0000256" key="2">
    <source>
        <dbReference type="ARBA" id="ARBA00022475"/>
    </source>
</evidence>
<dbReference type="InterPro" id="IPR000045">
    <property type="entry name" value="Prepilin_IV_endopep_pep"/>
</dbReference>
<gene>
    <name evidence="8" type="ORF">GGQ73_002625</name>
</gene>
<keyword evidence="5 6" id="KW-0472">Membrane</keyword>
<evidence type="ECO:0000256" key="3">
    <source>
        <dbReference type="ARBA" id="ARBA00022692"/>
    </source>
</evidence>
<dbReference type="GO" id="GO:0004190">
    <property type="term" value="F:aspartic-type endopeptidase activity"/>
    <property type="evidence" value="ECO:0007669"/>
    <property type="project" value="UniProtKB-EC"/>
</dbReference>
<sequence length="170" mass="17965">MIAASIFLILPICLALAALTDLFTMTIPNRISLILFCSFVIVSPFTDLGWQGISMSLLAGLAVFAACFALFALNVMGGGDAKLLTASTVWFGFDQALALYMVAVAVFGGILTIGILFIRSRHQQIMATGLPVPDSLLVADKVPYGIAIAAAGLLTYPEAPIVQFAMQAMM</sequence>
<dbReference type="PANTHER" id="PTHR36506">
    <property type="entry name" value="PREFLAGELLIN PEPTIDASE"/>
    <property type="match status" value="1"/>
</dbReference>
<keyword evidence="3 6" id="KW-0812">Transmembrane</keyword>
<comment type="subcellular location">
    <subcellularLocation>
        <location evidence="1">Cell membrane</location>
        <topology evidence="1">Multi-pass membrane protein</topology>
    </subcellularLocation>
</comment>
<proteinExistence type="predicted"/>
<dbReference type="PANTHER" id="PTHR36506:SF1">
    <property type="entry name" value="PREFLAGELLIN PEPTIDASE"/>
    <property type="match status" value="1"/>
</dbReference>
<evidence type="ECO:0000256" key="1">
    <source>
        <dbReference type="ARBA" id="ARBA00004651"/>
    </source>
</evidence>
<name>A0A7W6G3M3_9HYPH</name>
<dbReference type="Gene3D" id="1.20.120.1220">
    <property type="match status" value="1"/>
</dbReference>
<comment type="caution">
    <text evidence="8">The sequence shown here is derived from an EMBL/GenBank/DDBJ whole genome shotgun (WGS) entry which is preliminary data.</text>
</comment>